<dbReference type="RefSeq" id="XP_018284464.1">
    <property type="nucleotide sequence ID" value="XM_018432932.1"/>
</dbReference>
<sequence>MVPFALGTEVAEVEPIKHRVYDGLLFPFEKLEALEESVLCPLSTEIFSLPPEEHPTESSREAIPSQLLIVSKEFNPPDPNIAASEVSKEVLTDHKVPVPPKNRRYRSGNTPAQISVTHNIFRHVNSPLPPIYNRDSINGNSILPPLKLTHIGITNLLVRIIQSGQQSFDKIRFYSRTIYFTSLGTKICETITKNIGGAYNHHIHGPYLSHYWVKHFKDTNQDNPSQSQAILLEINPSFSTFHPIDKIARENGGTADLPFHFVTEGPQVQQLYKELNVEEAPVLIIFHKANS</sequence>
<dbReference type="Proteomes" id="UP000077315">
    <property type="component" value="Unassembled WGS sequence"/>
</dbReference>
<accession>A0A162N788</accession>
<dbReference type="InParanoid" id="A0A162N788"/>
<dbReference type="GeneID" id="28993838"/>
<dbReference type="VEuPathDB" id="FungiDB:PHYBLDRAFT_152496"/>
<reference evidence="2" key="1">
    <citation type="submission" date="2015-06" db="EMBL/GenBank/DDBJ databases">
        <title>Expansion of signal transduction pathways in fungi by whole-genome duplication.</title>
        <authorList>
            <consortium name="DOE Joint Genome Institute"/>
            <person name="Corrochano L.M."/>
            <person name="Kuo A."/>
            <person name="Marcet-Houben M."/>
            <person name="Polaino S."/>
            <person name="Salamov A."/>
            <person name="Villalobos J.M."/>
            <person name="Alvarez M.I."/>
            <person name="Avalos J."/>
            <person name="Benito E.P."/>
            <person name="Benoit I."/>
            <person name="Burger G."/>
            <person name="Camino L.P."/>
            <person name="Canovas D."/>
            <person name="Cerda-Olmedo E."/>
            <person name="Cheng J.-F."/>
            <person name="Dominguez A."/>
            <person name="Elias M."/>
            <person name="Eslava A.P."/>
            <person name="Glaser F."/>
            <person name="Grimwood J."/>
            <person name="Gutierrez G."/>
            <person name="Heitman J."/>
            <person name="Henrissat B."/>
            <person name="Iturriaga E.A."/>
            <person name="Lang B.F."/>
            <person name="Lavin J.L."/>
            <person name="Lee S."/>
            <person name="Li W."/>
            <person name="Lindquist E."/>
            <person name="Lopez-Garcia S."/>
            <person name="Luque E.M."/>
            <person name="Marcos A.T."/>
            <person name="Martin J."/>
            <person name="McCluskey K."/>
            <person name="Medina H.R."/>
            <person name="Miralles-Duran A."/>
            <person name="Miyazaki A."/>
            <person name="Munoz-Torres E."/>
            <person name="Oguiza J.A."/>
            <person name="Ohm R."/>
            <person name="Olmedo M."/>
            <person name="Orejas M."/>
            <person name="Ortiz-Castellanos L."/>
            <person name="Pisabarro A.G."/>
            <person name="Rodriguez-Romero J."/>
            <person name="Ruiz-Herrera J."/>
            <person name="Ruiz-Vazquez R."/>
            <person name="Sanz C."/>
            <person name="Schackwitz W."/>
            <person name="Schmutz J."/>
            <person name="Shahriari M."/>
            <person name="Shelest E."/>
            <person name="Silva-Franco F."/>
            <person name="Soanes D."/>
            <person name="Syed K."/>
            <person name="Tagua V.G."/>
            <person name="Talbot N.J."/>
            <person name="Thon M."/>
            <person name="De vries R.P."/>
            <person name="Wiebenga A."/>
            <person name="Yadav J.S."/>
            <person name="Braun E.L."/>
            <person name="Baker S."/>
            <person name="Garre V."/>
            <person name="Horwitz B."/>
            <person name="Torres-Martinez S."/>
            <person name="Idnurm A."/>
            <person name="Herrera-Estrella A."/>
            <person name="Gabaldon T."/>
            <person name="Grigoriev I.V."/>
        </authorList>
    </citation>
    <scope>NUCLEOTIDE SEQUENCE [LARGE SCALE GENOMIC DNA]</scope>
    <source>
        <strain evidence="2">NRRL 1555(-)</strain>
    </source>
</reference>
<evidence type="ECO:0000313" key="2">
    <source>
        <dbReference type="Proteomes" id="UP000077315"/>
    </source>
</evidence>
<proteinExistence type="predicted"/>
<evidence type="ECO:0000313" key="1">
    <source>
        <dbReference type="EMBL" id="OAD66424.1"/>
    </source>
</evidence>
<protein>
    <submittedName>
        <fullName evidence="1">Uncharacterized protein</fullName>
    </submittedName>
</protein>
<dbReference type="AlphaFoldDB" id="A0A162N788"/>
<gene>
    <name evidence="1" type="ORF">PHYBLDRAFT_152496</name>
</gene>
<organism evidence="1 2">
    <name type="scientific">Phycomyces blakesleeanus (strain ATCC 8743b / DSM 1359 / FGSC 10004 / NBRC 33097 / NRRL 1555)</name>
    <dbReference type="NCBI Taxonomy" id="763407"/>
    <lineage>
        <taxon>Eukaryota</taxon>
        <taxon>Fungi</taxon>
        <taxon>Fungi incertae sedis</taxon>
        <taxon>Mucoromycota</taxon>
        <taxon>Mucoromycotina</taxon>
        <taxon>Mucoromycetes</taxon>
        <taxon>Mucorales</taxon>
        <taxon>Phycomycetaceae</taxon>
        <taxon>Phycomyces</taxon>
    </lineage>
</organism>
<keyword evidence="2" id="KW-1185">Reference proteome</keyword>
<name>A0A162N788_PHYB8</name>
<dbReference type="EMBL" id="KV441003">
    <property type="protein sequence ID" value="OAD66424.1"/>
    <property type="molecule type" value="Genomic_DNA"/>
</dbReference>